<evidence type="ECO:0000256" key="2">
    <source>
        <dbReference type="ARBA" id="ARBA00023295"/>
    </source>
</evidence>
<dbReference type="CDD" id="cd11338">
    <property type="entry name" value="AmyAc_CMD"/>
    <property type="match status" value="1"/>
</dbReference>
<dbReference type="Gene3D" id="2.60.40.10">
    <property type="entry name" value="Immunoglobulins"/>
    <property type="match status" value="2"/>
</dbReference>
<proteinExistence type="predicted"/>
<feature type="signal peptide" evidence="4">
    <location>
        <begin position="1"/>
        <end position="24"/>
    </location>
</feature>
<keyword evidence="4" id="KW-0732">Signal</keyword>
<dbReference type="CDD" id="cd00146">
    <property type="entry name" value="PKD"/>
    <property type="match status" value="1"/>
</dbReference>
<reference evidence="6" key="1">
    <citation type="submission" date="2021-04" db="EMBL/GenBank/DDBJ databases">
        <title>Phylogenetic analysis of Acidobacteriaceae.</title>
        <authorList>
            <person name="Qiu L."/>
            <person name="Zhang Q."/>
        </authorList>
    </citation>
    <scope>NUCLEOTIDE SEQUENCE</scope>
    <source>
        <strain evidence="6">DSM 25168</strain>
    </source>
</reference>
<dbReference type="InterPro" id="IPR013780">
    <property type="entry name" value="Glyco_hydro_b"/>
</dbReference>
<dbReference type="Proteomes" id="UP001059380">
    <property type="component" value="Chromosome"/>
</dbReference>
<dbReference type="InterPro" id="IPR035986">
    <property type="entry name" value="PKD_dom_sf"/>
</dbReference>
<keyword evidence="7" id="KW-1185">Reference proteome</keyword>
<evidence type="ECO:0000256" key="4">
    <source>
        <dbReference type="SAM" id="SignalP"/>
    </source>
</evidence>
<dbReference type="SUPFAM" id="SSF51445">
    <property type="entry name" value="(Trans)glycosidases"/>
    <property type="match status" value="1"/>
</dbReference>
<dbReference type="InterPro" id="IPR017853">
    <property type="entry name" value="GH"/>
</dbReference>
<protein>
    <submittedName>
        <fullName evidence="6">Alpha-amylase family glycosyl hydrolase</fullName>
    </submittedName>
</protein>
<evidence type="ECO:0000256" key="3">
    <source>
        <dbReference type="SAM" id="MobiDB-lite"/>
    </source>
</evidence>
<dbReference type="InterPro" id="IPR013783">
    <property type="entry name" value="Ig-like_fold"/>
</dbReference>
<organism evidence="6 7">
    <name type="scientific">Occallatibacter riparius</name>
    <dbReference type="NCBI Taxonomy" id="1002689"/>
    <lineage>
        <taxon>Bacteria</taxon>
        <taxon>Pseudomonadati</taxon>
        <taxon>Acidobacteriota</taxon>
        <taxon>Terriglobia</taxon>
        <taxon>Terriglobales</taxon>
        <taxon>Acidobacteriaceae</taxon>
        <taxon>Occallatibacter</taxon>
    </lineage>
</organism>
<feature type="chain" id="PRO_5039926395" evidence="4">
    <location>
        <begin position="25"/>
        <end position="1148"/>
    </location>
</feature>
<evidence type="ECO:0000313" key="6">
    <source>
        <dbReference type="EMBL" id="UWZ83521.1"/>
    </source>
</evidence>
<keyword evidence="1 6" id="KW-0378">Hydrolase</keyword>
<evidence type="ECO:0000313" key="7">
    <source>
        <dbReference type="Proteomes" id="UP001059380"/>
    </source>
</evidence>
<dbReference type="InterPro" id="IPR045857">
    <property type="entry name" value="O16G_dom_2"/>
</dbReference>
<dbReference type="Gene3D" id="2.60.40.1180">
    <property type="entry name" value="Golgi alpha-mannosidase II"/>
    <property type="match status" value="1"/>
</dbReference>
<dbReference type="PANTHER" id="PTHR10357">
    <property type="entry name" value="ALPHA-AMYLASE FAMILY MEMBER"/>
    <property type="match status" value="1"/>
</dbReference>
<sequence>MRRSAFKFALVATIAMFISASVQAQWNTPAIDGTITSNEYGTNNKLDNAGNTGQTWYMTWDASNLYVAIVNANVSEGAVLYVKGNPQNPATCCTNADGSSSGFNYDGAQFSTLPFRAAFVTYFKNGYREYRNSDGNNGWTGSTAYYGQYADNGGNNNTREVAIPWSAITGGGMPSSFAFFGYLTSGGGYVYGQAPPDNPGAFVGTSATATQYYAVVNTGKNTSTPPFSLEQPSGFSAADSAGFRHDTFDPIYRDQEGAVPENAQVTLRFTTLHSSGIWGVKVRAYLFDTATGNTTGPIDTDMPFDQNLTVNGTELDAWKATLTMPSATTVYYYKFRINRDQTNGWYSDDYLDDNDNVHKDGTGKPTDGEPFNSFQITVYDPNFQTPAWLQQANVYHILPDRFRNGDQTNDYCRTGSTTGCPSFYGTDPSTVIHYDTWNAQMCDPRDSSSSCYNNFTQFYNGDLPGVQSKLDYIQSLGFDTIYMNPIFMARSYHRYDTDQYLQIDPALGGDAAFTSLIAEMNRRGMQVILDGVFNHASSDGLYFDRYHRYASDGACESLSSVWRSWFHFNDDNVPCNSSDYPAWFGFDSLPTFDHTNPAVKDFFYRGPNNVTQYWYSRGASGWRFDVADDGNFGHPWWNDYRSYAKKYNVNGPLIGEIWPNASQYLAGDQMDSVMNYRFRKNIIGFARNAEWHDDNNNGTNDIPGLSPSQFDHAIRAVRDDYPGQATAAMLNLLDSHDVNRALYVLTETGDSGLTQAKQRLELAALFQFAYVGAPMVYYGDEVAVNSPSKSSSGNGPYGDPYTRPPYPWTDQAGDPSIYGPPDTSVSSYYTKLSHLRKQYPALRNGAYITLLTGDTQQPNTAPNTYAFARMLANESSALVAMNNGAASNAASIPVAGVFSDGTQLQDAISLATYSVTGGNVQVTLSARTGVVLLPYPVNLDLAPPSAFISTSPAANSQGWINSLPVTVDLSANDSGSGVQQLRYWINDGPVSAAAGNSASTRVTAEGPYTVGLRAIDNAGNISAPATATFGVDVTPPVVRVSVSPPSLWPANGAMVPVTVSGFVTDSLSGVDPSTASFAVVDEYGTVQPQGPVSLARGGSYSFKVFLRASRNGNDLDGRKYAITVSARDNAGNLASSAAIVTVPHDMGH</sequence>
<keyword evidence="2" id="KW-0326">Glycosidase</keyword>
<dbReference type="SUPFAM" id="SSF49299">
    <property type="entry name" value="PKD domain"/>
    <property type="match status" value="1"/>
</dbReference>
<dbReference type="GO" id="GO:0005975">
    <property type="term" value="P:carbohydrate metabolic process"/>
    <property type="evidence" value="ECO:0007669"/>
    <property type="project" value="InterPro"/>
</dbReference>
<dbReference type="Gene3D" id="3.90.400.10">
    <property type="entry name" value="Oligo-1,6-glucosidase, Domain 2"/>
    <property type="match status" value="1"/>
</dbReference>
<dbReference type="KEGG" id="orp:MOP44_23510"/>
<feature type="region of interest" description="Disordered" evidence="3">
    <location>
        <begin position="787"/>
        <end position="820"/>
    </location>
</feature>
<evidence type="ECO:0000256" key="1">
    <source>
        <dbReference type="ARBA" id="ARBA00022801"/>
    </source>
</evidence>
<dbReference type="GO" id="GO:0016798">
    <property type="term" value="F:hydrolase activity, acting on glycosyl bonds"/>
    <property type="evidence" value="ECO:0007669"/>
    <property type="project" value="UniProtKB-KW"/>
</dbReference>
<dbReference type="SMART" id="SM00642">
    <property type="entry name" value="Aamy"/>
    <property type="match status" value="1"/>
</dbReference>
<dbReference type="RefSeq" id="WP_260792856.1">
    <property type="nucleotide sequence ID" value="NZ_CP093313.1"/>
</dbReference>
<dbReference type="Pfam" id="PF00128">
    <property type="entry name" value="Alpha-amylase"/>
    <property type="match status" value="1"/>
</dbReference>
<name>A0A9J7BM01_9BACT</name>
<dbReference type="InterPro" id="IPR058094">
    <property type="entry name" value="Ig-like_OmpL47-like"/>
</dbReference>
<dbReference type="SUPFAM" id="SSF51011">
    <property type="entry name" value="Glycosyl hydrolase domain"/>
    <property type="match status" value="1"/>
</dbReference>
<accession>A0A9J7BM01</accession>
<dbReference type="InterPro" id="IPR006047">
    <property type="entry name" value="GH13_cat_dom"/>
</dbReference>
<evidence type="ECO:0000259" key="5">
    <source>
        <dbReference type="SMART" id="SM00642"/>
    </source>
</evidence>
<dbReference type="PANTHER" id="PTHR10357:SF210">
    <property type="entry name" value="MALTODEXTRIN GLUCOSIDASE"/>
    <property type="match status" value="1"/>
</dbReference>
<dbReference type="Gene3D" id="3.20.20.80">
    <property type="entry name" value="Glycosidases"/>
    <property type="match status" value="1"/>
</dbReference>
<gene>
    <name evidence="6" type="ORF">MOP44_23510</name>
</gene>
<feature type="domain" description="Glycosyl hydrolase family 13 catalytic" evidence="5">
    <location>
        <begin position="396"/>
        <end position="836"/>
    </location>
</feature>
<dbReference type="EMBL" id="CP093313">
    <property type="protein sequence ID" value="UWZ83521.1"/>
    <property type="molecule type" value="Genomic_DNA"/>
</dbReference>
<dbReference type="NCBIfam" id="NF047446">
    <property type="entry name" value="barrel_OmpL47"/>
    <property type="match status" value="1"/>
</dbReference>
<dbReference type="AlphaFoldDB" id="A0A9J7BM01"/>